<comment type="caution">
    <text evidence="1">The sequence shown here is derived from an EMBL/GenBank/DDBJ whole genome shotgun (WGS) entry which is preliminary data.</text>
</comment>
<proteinExistence type="predicted"/>
<reference evidence="1 2" key="2">
    <citation type="submission" date="2007-06" db="EMBL/GenBank/DDBJ databases">
        <title>Draft genome sequence of Pseudoflavonifractor capillosus ATCC 29799.</title>
        <authorList>
            <person name="Sudarsanam P."/>
            <person name="Ley R."/>
            <person name="Guruge J."/>
            <person name="Turnbaugh P.J."/>
            <person name="Mahowald M."/>
            <person name="Liep D."/>
            <person name="Gordon J."/>
        </authorList>
    </citation>
    <scope>NUCLEOTIDE SEQUENCE [LARGE SCALE GENOMIC DNA]</scope>
    <source>
        <strain evidence="1 2">ATCC 29799</strain>
    </source>
</reference>
<sequence length="52" mass="5827">MGTIRAEHTSYFLGFYKINCNVALAELALLVHSAQKLKSYPCCFSKTIPSLF</sequence>
<protein>
    <submittedName>
        <fullName evidence="1">Uncharacterized protein</fullName>
    </submittedName>
</protein>
<dbReference type="EMBL" id="AAXG02000005">
    <property type="protein sequence ID" value="EDN01395.1"/>
    <property type="molecule type" value="Genomic_DNA"/>
</dbReference>
<evidence type="ECO:0000313" key="2">
    <source>
        <dbReference type="Proteomes" id="UP000003639"/>
    </source>
</evidence>
<accession>A6NQQ0</accession>
<reference evidence="1 2" key="1">
    <citation type="submission" date="2007-04" db="EMBL/GenBank/DDBJ databases">
        <authorList>
            <person name="Fulton L."/>
            <person name="Clifton S."/>
            <person name="Fulton B."/>
            <person name="Xu J."/>
            <person name="Minx P."/>
            <person name="Pepin K.H."/>
            <person name="Johnson M."/>
            <person name="Thiruvilangam P."/>
            <person name="Bhonagiri V."/>
            <person name="Nash W.E."/>
            <person name="Mardis E.R."/>
            <person name="Wilson R.K."/>
        </authorList>
    </citation>
    <scope>NUCLEOTIDE SEQUENCE [LARGE SCALE GENOMIC DNA]</scope>
    <source>
        <strain evidence="1 2">ATCC 29799</strain>
    </source>
</reference>
<keyword evidence="2" id="KW-1185">Reference proteome</keyword>
<dbReference type="Proteomes" id="UP000003639">
    <property type="component" value="Unassembled WGS sequence"/>
</dbReference>
<name>A6NQQ0_9FIRM</name>
<dbReference type="AlphaFoldDB" id="A6NQQ0"/>
<evidence type="ECO:0000313" key="1">
    <source>
        <dbReference type="EMBL" id="EDN01395.1"/>
    </source>
</evidence>
<gene>
    <name evidence="1" type="ORF">BACCAP_00520</name>
</gene>
<organism evidence="1 2">
    <name type="scientific">Pseudoflavonifractor capillosus ATCC 29799</name>
    <dbReference type="NCBI Taxonomy" id="411467"/>
    <lineage>
        <taxon>Bacteria</taxon>
        <taxon>Bacillati</taxon>
        <taxon>Bacillota</taxon>
        <taxon>Clostridia</taxon>
        <taxon>Eubacteriales</taxon>
        <taxon>Oscillospiraceae</taxon>
        <taxon>Pseudoflavonifractor</taxon>
    </lineage>
</organism>